<organism evidence="2">
    <name type="scientific">Caenorhabditis brenneri</name>
    <name type="common">Nematode worm</name>
    <dbReference type="NCBI Taxonomy" id="135651"/>
    <lineage>
        <taxon>Eukaryota</taxon>
        <taxon>Metazoa</taxon>
        <taxon>Ecdysozoa</taxon>
        <taxon>Nematoda</taxon>
        <taxon>Chromadorea</taxon>
        <taxon>Rhabditida</taxon>
        <taxon>Rhabditina</taxon>
        <taxon>Rhabditomorpha</taxon>
        <taxon>Rhabditoidea</taxon>
        <taxon>Rhabditidae</taxon>
        <taxon>Peloderinae</taxon>
        <taxon>Caenorhabditis</taxon>
    </lineage>
</organism>
<dbReference type="HOGENOM" id="CLU_2742322_0_0_1"/>
<gene>
    <name evidence="1" type="ORF">CAEBREN_10704</name>
</gene>
<reference evidence="2" key="1">
    <citation type="submission" date="2011-07" db="EMBL/GenBank/DDBJ databases">
        <authorList>
            <consortium name="Caenorhabditis brenneri Sequencing and Analysis Consortium"/>
            <person name="Wilson R.K."/>
        </authorList>
    </citation>
    <scope>NUCLEOTIDE SEQUENCE [LARGE SCALE GENOMIC DNA]</scope>
    <source>
        <strain evidence="2">PB2801</strain>
    </source>
</reference>
<protein>
    <submittedName>
        <fullName evidence="1">Uncharacterized protein</fullName>
    </submittedName>
</protein>
<evidence type="ECO:0000313" key="1">
    <source>
        <dbReference type="EMBL" id="EGT54475.1"/>
    </source>
</evidence>
<dbReference type="Proteomes" id="UP000008068">
    <property type="component" value="Unassembled WGS sequence"/>
</dbReference>
<dbReference type="EMBL" id="GL379846">
    <property type="protein sequence ID" value="EGT54475.1"/>
    <property type="molecule type" value="Genomic_DNA"/>
</dbReference>
<dbReference type="InParanoid" id="G0N7A7"/>
<keyword evidence="2" id="KW-1185">Reference proteome</keyword>
<proteinExistence type="predicted"/>
<accession>G0N7A7</accession>
<name>G0N7A7_CAEBE</name>
<evidence type="ECO:0000313" key="2">
    <source>
        <dbReference type="Proteomes" id="UP000008068"/>
    </source>
</evidence>
<sequence>MLSVCEKRKQLEHIITVPIVSICIQFDSDYYISVPSIYPPLHSNQLFTLFVFLLASKRHLLLEKEEVEDFG</sequence>
<dbReference type="AlphaFoldDB" id="G0N7A7"/>